<name>A0AAF0JMG5_9BASI</name>
<evidence type="ECO:0008006" key="11">
    <source>
        <dbReference type="Google" id="ProtNLM"/>
    </source>
</evidence>
<accession>A0AAF0JMG5</accession>
<dbReference type="EMBL" id="CP118381">
    <property type="protein sequence ID" value="WFD45106.1"/>
    <property type="molecule type" value="Genomic_DNA"/>
</dbReference>
<dbReference type="GO" id="GO:0006397">
    <property type="term" value="P:mRNA processing"/>
    <property type="evidence" value="ECO:0007669"/>
    <property type="project" value="UniProtKB-KW"/>
</dbReference>
<dbReference type="AlphaFoldDB" id="A0AAF0JMG5"/>
<dbReference type="Pfam" id="PF05700">
    <property type="entry name" value="BCAS2"/>
    <property type="match status" value="1"/>
</dbReference>
<feature type="region of interest" description="Disordered" evidence="8">
    <location>
        <begin position="74"/>
        <end position="93"/>
    </location>
</feature>
<dbReference type="PANTHER" id="PTHR13296:SF0">
    <property type="entry name" value="PRE-MRNA-SPLICING FACTOR SPF27"/>
    <property type="match status" value="1"/>
</dbReference>
<evidence type="ECO:0000256" key="5">
    <source>
        <dbReference type="ARBA" id="ARBA00023187"/>
    </source>
</evidence>
<evidence type="ECO:0000256" key="8">
    <source>
        <dbReference type="SAM" id="MobiDB-lite"/>
    </source>
</evidence>
<evidence type="ECO:0000256" key="3">
    <source>
        <dbReference type="ARBA" id="ARBA00022664"/>
    </source>
</evidence>
<dbReference type="PANTHER" id="PTHR13296">
    <property type="entry name" value="BCAS2 PROTEIN"/>
    <property type="match status" value="1"/>
</dbReference>
<evidence type="ECO:0000256" key="7">
    <source>
        <dbReference type="SAM" id="Coils"/>
    </source>
</evidence>
<keyword evidence="4" id="KW-0747">Spliceosome</keyword>
<protein>
    <recommendedName>
        <fullName evidence="11">Pre-mRNA-splicing factor SPF27</fullName>
    </recommendedName>
</protein>
<comment type="similarity">
    <text evidence="2">Belongs to the SPF27 family.</text>
</comment>
<comment type="subcellular location">
    <subcellularLocation>
        <location evidence="1">Nucleus</location>
    </subcellularLocation>
</comment>
<evidence type="ECO:0000313" key="10">
    <source>
        <dbReference type="Proteomes" id="UP001214628"/>
    </source>
</evidence>
<dbReference type="Proteomes" id="UP001214628">
    <property type="component" value="Chromosome 7"/>
</dbReference>
<keyword evidence="6" id="KW-0539">Nucleus</keyword>
<keyword evidence="5" id="KW-0508">mRNA splicing</keyword>
<organism evidence="9 10">
    <name type="scientific">Malassezia psittaci</name>
    <dbReference type="NCBI Taxonomy" id="1821823"/>
    <lineage>
        <taxon>Eukaryota</taxon>
        <taxon>Fungi</taxon>
        <taxon>Dikarya</taxon>
        <taxon>Basidiomycota</taxon>
        <taxon>Ustilaginomycotina</taxon>
        <taxon>Malasseziomycetes</taxon>
        <taxon>Malasseziales</taxon>
        <taxon>Malasseziaceae</taxon>
        <taxon>Malassezia</taxon>
    </lineage>
</organism>
<dbReference type="GO" id="GO:0000974">
    <property type="term" value="C:Prp19 complex"/>
    <property type="evidence" value="ECO:0007669"/>
    <property type="project" value="TreeGrafter"/>
</dbReference>
<reference evidence="9" key="1">
    <citation type="submission" date="2023-02" db="EMBL/GenBank/DDBJ databases">
        <title>Mating type loci evolution in Malassezia.</title>
        <authorList>
            <person name="Coelho M.A."/>
        </authorList>
    </citation>
    <scope>NUCLEOTIDE SEQUENCE</scope>
    <source>
        <strain evidence="9">CBS 14136</strain>
    </source>
</reference>
<keyword evidence="3" id="KW-0507">mRNA processing</keyword>
<proteinExistence type="inferred from homology"/>
<keyword evidence="10" id="KW-1185">Reference proteome</keyword>
<gene>
    <name evidence="9" type="ORF">MPSI1_003783</name>
</gene>
<evidence type="ECO:0000256" key="2">
    <source>
        <dbReference type="ARBA" id="ARBA00010788"/>
    </source>
</evidence>
<evidence type="ECO:0000256" key="1">
    <source>
        <dbReference type="ARBA" id="ARBA00004123"/>
    </source>
</evidence>
<evidence type="ECO:0000313" key="9">
    <source>
        <dbReference type="EMBL" id="WFD45106.1"/>
    </source>
</evidence>
<evidence type="ECO:0000256" key="6">
    <source>
        <dbReference type="ARBA" id="ARBA00023242"/>
    </source>
</evidence>
<dbReference type="GO" id="GO:0071011">
    <property type="term" value="C:precatalytic spliceosome"/>
    <property type="evidence" value="ECO:0007669"/>
    <property type="project" value="TreeGrafter"/>
</dbReference>
<feature type="coiled-coil region" evidence="7">
    <location>
        <begin position="192"/>
        <end position="219"/>
    </location>
</feature>
<dbReference type="GO" id="GO:0071013">
    <property type="term" value="C:catalytic step 2 spliceosome"/>
    <property type="evidence" value="ECO:0007669"/>
    <property type="project" value="TreeGrafter"/>
</dbReference>
<sequence>MSIESLLPYTDALPYYDQEIDKLEGMRDLVEAEVEKEKTHLNYDPMTLLPQAYAVPSFLSEEMQRAERGERYNVIDTKRYQPQPPEAGQKAPEQEWEQSIQLAETQLGHMELRSKNIELLRRYGANVWRLHNYNQEGMLQLQTRAEQQAEEACTEVNRSRKQAQLAVGEKLAKLESRWAALVSKNLSIRAANLTAQAETAQYRKRARELEQKLKEMDANIA</sequence>
<dbReference type="InterPro" id="IPR008409">
    <property type="entry name" value="SPF27"/>
</dbReference>
<evidence type="ECO:0000256" key="4">
    <source>
        <dbReference type="ARBA" id="ARBA00022728"/>
    </source>
</evidence>
<dbReference type="GO" id="GO:0008380">
    <property type="term" value="P:RNA splicing"/>
    <property type="evidence" value="ECO:0007669"/>
    <property type="project" value="UniProtKB-KW"/>
</dbReference>
<keyword evidence="7" id="KW-0175">Coiled coil</keyword>